<dbReference type="PANTHER" id="PTHR19328:SF75">
    <property type="entry name" value="ALDOSE SUGAR DEHYDROGENASE YLII"/>
    <property type="match status" value="1"/>
</dbReference>
<evidence type="ECO:0000259" key="1">
    <source>
        <dbReference type="Pfam" id="PF07995"/>
    </source>
</evidence>
<dbReference type="PANTHER" id="PTHR19328">
    <property type="entry name" value="HEDGEHOG-INTERACTING PROTEIN"/>
    <property type="match status" value="1"/>
</dbReference>
<dbReference type="Proteomes" id="UP001596050">
    <property type="component" value="Unassembled WGS sequence"/>
</dbReference>
<dbReference type="Gene3D" id="2.120.10.30">
    <property type="entry name" value="TolB, C-terminal domain"/>
    <property type="match status" value="1"/>
</dbReference>
<gene>
    <name evidence="2" type="ORF">ACFPN5_07700</name>
</gene>
<dbReference type="SUPFAM" id="SSF50952">
    <property type="entry name" value="Soluble quinoprotein glucose dehydrogenase"/>
    <property type="match status" value="1"/>
</dbReference>
<feature type="domain" description="Glucose/Sorbosone dehydrogenase" evidence="1">
    <location>
        <begin position="157"/>
        <end position="455"/>
    </location>
</feature>
<accession>A0ABW0L4A3</accession>
<dbReference type="EMBL" id="JBHSMU010000008">
    <property type="protein sequence ID" value="MFC5459692.1"/>
    <property type="molecule type" value="Genomic_DNA"/>
</dbReference>
<dbReference type="PROSITE" id="PS51257">
    <property type="entry name" value="PROKAR_LIPOPROTEIN"/>
    <property type="match status" value="1"/>
</dbReference>
<organism evidence="2 3">
    <name type="scientific">Massilia niabensis</name>
    <dbReference type="NCBI Taxonomy" id="544910"/>
    <lineage>
        <taxon>Bacteria</taxon>
        <taxon>Pseudomonadati</taxon>
        <taxon>Pseudomonadota</taxon>
        <taxon>Betaproteobacteria</taxon>
        <taxon>Burkholderiales</taxon>
        <taxon>Oxalobacteraceae</taxon>
        <taxon>Telluria group</taxon>
        <taxon>Massilia</taxon>
    </lineage>
</organism>
<evidence type="ECO:0000313" key="2">
    <source>
        <dbReference type="EMBL" id="MFC5459692.1"/>
    </source>
</evidence>
<dbReference type="Pfam" id="PF07995">
    <property type="entry name" value="GSDH"/>
    <property type="match status" value="1"/>
</dbReference>
<protein>
    <submittedName>
        <fullName evidence="2">PQQ-dependent sugar dehydrogenase</fullName>
    </submittedName>
</protein>
<sequence>MLVDRARMFLLSLPLVPLVFFLLLLAGCGGGGGDPGAVSPPPAPPGATTGSLQVVVNSLPAGTNATVRVTGPNNFAQDVISTQTLNNLAPGSYSVAAASVSVGNATYTPAPATQSVVVTAGATAMATVAYASTALTLALQDIGPTFTSPTFVTAPPGDDRLFVLERRGVIRIVRNGATLTQPWLDISANVFAGGEGGLLSMAFDPNFASNGYFYIYYTDPFLNIVVERYGSSPTPNVADPTSALTILRIPHPQFQNHFGGLVAFGPDGFLYAATGDGGGAGDPFGNAQNLTSLLGKMLRVDVRSATVAQPYTIPATNPYVNGAGRRAEIWAYGLRNPWRFAFDGEQLYTADVGQDAREEVNIAAASQGGLNYGWDIMEGTACFGATTCDRTGLTLPAFEYEHGANEVNGCSITGGYVYRGTAIPELAGRYFYSDYCRGYIKSFFATGAGIVEQRDWGLGAAGQVVSFGRDGAGELYVVSAGGRVFRIVRGTVP</sequence>
<evidence type="ECO:0000313" key="3">
    <source>
        <dbReference type="Proteomes" id="UP001596050"/>
    </source>
</evidence>
<dbReference type="InterPro" id="IPR012938">
    <property type="entry name" value="Glc/Sorbosone_DH"/>
</dbReference>
<dbReference type="InterPro" id="IPR011042">
    <property type="entry name" value="6-blade_b-propeller_TolB-like"/>
</dbReference>
<dbReference type="InterPro" id="IPR011041">
    <property type="entry name" value="Quinoprot_gluc/sorb_DH_b-prop"/>
</dbReference>
<comment type="caution">
    <text evidence="2">The sequence shown here is derived from an EMBL/GenBank/DDBJ whole genome shotgun (WGS) entry which is preliminary data.</text>
</comment>
<dbReference type="RefSeq" id="WP_379781780.1">
    <property type="nucleotide sequence ID" value="NZ_JBHSMU010000008.1"/>
</dbReference>
<name>A0ABW0L4A3_9BURK</name>
<proteinExistence type="predicted"/>
<reference evidence="3" key="1">
    <citation type="journal article" date="2019" name="Int. J. Syst. Evol. Microbiol.">
        <title>The Global Catalogue of Microorganisms (GCM) 10K type strain sequencing project: providing services to taxonomists for standard genome sequencing and annotation.</title>
        <authorList>
            <consortium name="The Broad Institute Genomics Platform"/>
            <consortium name="The Broad Institute Genome Sequencing Center for Infectious Disease"/>
            <person name="Wu L."/>
            <person name="Ma J."/>
        </authorList>
    </citation>
    <scope>NUCLEOTIDE SEQUENCE [LARGE SCALE GENOMIC DNA]</scope>
    <source>
        <strain evidence="3">KACC 12649</strain>
    </source>
</reference>
<keyword evidence="3" id="KW-1185">Reference proteome</keyword>